<evidence type="ECO:0000313" key="1">
    <source>
        <dbReference type="EMBL" id="AKQ65434.1"/>
    </source>
</evidence>
<proteinExistence type="predicted"/>
<dbReference type="EMBL" id="CP012109">
    <property type="protein sequence ID" value="AKQ65434.1"/>
    <property type="molecule type" value="Genomic_DNA"/>
</dbReference>
<dbReference type="RefSeq" id="WP_002636617.1">
    <property type="nucleotide sequence ID" value="NZ_CP012109.1"/>
</dbReference>
<evidence type="ECO:0000313" key="2">
    <source>
        <dbReference type="Proteomes" id="UP000009026"/>
    </source>
</evidence>
<dbReference type="KEGG" id="mym:A176_002346"/>
<reference evidence="1 2" key="1">
    <citation type="journal article" date="2016" name="PLoS ONE">
        <title>Complete Genome Sequence and Comparative Genomics of a Novel Myxobacterium Myxococcus hansupus.</title>
        <authorList>
            <person name="Sharma G."/>
            <person name="Narwani T."/>
            <person name="Subramanian S."/>
        </authorList>
    </citation>
    <scope>NUCLEOTIDE SEQUENCE [LARGE SCALE GENOMIC DNA]</scope>
    <source>
        <strain evidence="2">mixupus</strain>
    </source>
</reference>
<dbReference type="AlphaFoldDB" id="A0A0H4WRL7"/>
<name>A0A0H4WRL7_9BACT</name>
<sequence length="126" mass="13820">MTLEPYVPELHFEHIKAWLQSWDEIVTPDGLPKTGFVVPGKAAGFMYRTDSSLALIENLVAAPGLSKEERNEAVDLVVAAICKEATQQGFKILLGTTQLDAVVKRAEKHGFIYVDGGFHVIALRLA</sequence>
<protein>
    <recommendedName>
        <fullName evidence="3">N-acetyltransferase domain-containing protein</fullName>
    </recommendedName>
</protein>
<organism evidence="1 2">
    <name type="scientific">Pseudomyxococcus hansupus</name>
    <dbReference type="NCBI Taxonomy" id="1297742"/>
    <lineage>
        <taxon>Bacteria</taxon>
        <taxon>Pseudomonadati</taxon>
        <taxon>Myxococcota</taxon>
        <taxon>Myxococcia</taxon>
        <taxon>Myxococcales</taxon>
        <taxon>Cystobacterineae</taxon>
        <taxon>Myxococcaceae</taxon>
        <taxon>Pseudomyxococcus</taxon>
    </lineage>
</organism>
<dbReference type="PATRIC" id="fig|1297742.4.peg.2367"/>
<evidence type="ECO:0008006" key="3">
    <source>
        <dbReference type="Google" id="ProtNLM"/>
    </source>
</evidence>
<dbReference type="STRING" id="1297742.A176_002346"/>
<keyword evidence="2" id="KW-1185">Reference proteome</keyword>
<gene>
    <name evidence="1" type="ORF">A176_002346</name>
</gene>
<dbReference type="OrthoDB" id="5522501at2"/>
<dbReference type="Proteomes" id="UP000009026">
    <property type="component" value="Chromosome"/>
</dbReference>
<accession>A0A0H4WRL7</accession>